<reference evidence="7" key="1">
    <citation type="journal article" date="2014" name="Int. J. Syst. Evol. Microbiol.">
        <title>Complete genome of a new Firmicutes species belonging to the dominant human colonic microbiota ('Ruminococcus bicirculans') reveals two chromosomes and a selective capacity to utilize plant glucans.</title>
        <authorList>
            <consortium name="NISC Comparative Sequencing Program"/>
            <person name="Wegmann U."/>
            <person name="Louis P."/>
            <person name="Goesmann A."/>
            <person name="Henrissat B."/>
            <person name="Duncan S.H."/>
            <person name="Flint H.J."/>
        </authorList>
    </citation>
    <scope>NUCLEOTIDE SEQUENCE</scope>
    <source>
        <strain evidence="7">NBRC 103855</strain>
    </source>
</reference>
<feature type="signal peptide" evidence="6">
    <location>
        <begin position="1"/>
        <end position="31"/>
    </location>
</feature>
<protein>
    <submittedName>
        <fullName evidence="7">Sulfate transporter subunit</fullName>
    </submittedName>
</protein>
<dbReference type="SUPFAM" id="SSF53850">
    <property type="entry name" value="Periplasmic binding protein-like II"/>
    <property type="match status" value="1"/>
</dbReference>
<comment type="subcellular location">
    <subcellularLocation>
        <location evidence="1">Periplasm</location>
    </subcellularLocation>
</comment>
<evidence type="ECO:0000313" key="7">
    <source>
        <dbReference type="EMBL" id="GLQ11018.1"/>
    </source>
</evidence>
<dbReference type="CDD" id="cd01005">
    <property type="entry name" value="PBP2_CysP"/>
    <property type="match status" value="1"/>
</dbReference>
<dbReference type="PROSITE" id="PS00757">
    <property type="entry name" value="PROK_SULFATE_BIND_2"/>
    <property type="match status" value="1"/>
</dbReference>
<reference evidence="7" key="2">
    <citation type="submission" date="2023-01" db="EMBL/GenBank/DDBJ databases">
        <title>Draft genome sequence of Devosia yakushimensis strain NBRC 103855.</title>
        <authorList>
            <person name="Sun Q."/>
            <person name="Mori K."/>
        </authorList>
    </citation>
    <scope>NUCLEOTIDE SEQUENCE</scope>
    <source>
        <strain evidence="7">NBRC 103855</strain>
    </source>
</reference>
<proteinExistence type="inferred from homology"/>
<dbReference type="NCBIfam" id="TIGR00971">
    <property type="entry name" value="3a0106s03"/>
    <property type="match status" value="1"/>
</dbReference>
<gene>
    <name evidence="7" type="ORF">GCM10007913_29500</name>
</gene>
<dbReference type="EMBL" id="BSNG01000001">
    <property type="protein sequence ID" value="GLQ11018.1"/>
    <property type="molecule type" value="Genomic_DNA"/>
</dbReference>
<evidence type="ECO:0000256" key="4">
    <source>
        <dbReference type="ARBA" id="ARBA00022729"/>
    </source>
</evidence>
<keyword evidence="8" id="KW-1185">Reference proteome</keyword>
<accession>A0ABQ5UG28</accession>
<evidence type="ECO:0000256" key="6">
    <source>
        <dbReference type="SAM" id="SignalP"/>
    </source>
</evidence>
<feature type="chain" id="PRO_5047401154" evidence="6">
    <location>
        <begin position="32"/>
        <end position="346"/>
    </location>
</feature>
<dbReference type="InterPro" id="IPR005669">
    <property type="entry name" value="Thiosulph/SO4-bd"/>
</dbReference>
<evidence type="ECO:0000256" key="3">
    <source>
        <dbReference type="ARBA" id="ARBA00022448"/>
    </source>
</evidence>
<evidence type="ECO:0000256" key="1">
    <source>
        <dbReference type="ARBA" id="ARBA00004418"/>
    </source>
</evidence>
<dbReference type="InterPro" id="IPR034408">
    <property type="entry name" value="Sulphate/thiosulphate_BS"/>
</dbReference>
<dbReference type="NCBIfam" id="NF008022">
    <property type="entry name" value="PRK10752.1"/>
    <property type="match status" value="1"/>
</dbReference>
<dbReference type="Gene3D" id="3.40.190.10">
    <property type="entry name" value="Periplasmic binding protein-like II"/>
    <property type="match status" value="2"/>
</dbReference>
<comment type="similarity">
    <text evidence="2">Belongs to the prokaryotic sulfate-binding protein family.</text>
</comment>
<sequence>MRATTFRATKILAYAALAASLTLGFAVTAHAQDRTLINVSYDPTRELYQQFNQAFIAHWQETKGETVAVQTTHGGSGAQARTVIDGLEADVVTLALESDINAIADANPALIPENWRGTFENNNAPYTSTIVFLVRKGNPKGLNDWGDLIKDGVEVITPNPKTSGGARWNLLAGWAWAKAQPGGSEETAKAYITELYKHVPVLDTGARGSTTTFVQRGIGDVLLAWENEAYLALEELGPDAFDIVTPSVSILAEPPVALVVGNAEKKGNTDLATAYLEYLYSDEGQAIAAANYYRPFKPEAAAPEDIARFGEVNLVTIEDFGGWRKAQPEFFGDGGVFDQIYSGPTQ</sequence>
<keyword evidence="5" id="KW-0574">Periplasm</keyword>
<dbReference type="PANTHER" id="PTHR30368">
    <property type="entry name" value="SULFATE-BINDING PROTEIN"/>
    <property type="match status" value="1"/>
</dbReference>
<keyword evidence="4 6" id="KW-0732">Signal</keyword>
<evidence type="ECO:0000256" key="2">
    <source>
        <dbReference type="ARBA" id="ARBA00006099"/>
    </source>
</evidence>
<dbReference type="Pfam" id="PF13531">
    <property type="entry name" value="SBP_bac_11"/>
    <property type="match status" value="1"/>
</dbReference>
<dbReference type="RefSeq" id="WP_284392133.1">
    <property type="nucleotide sequence ID" value="NZ_BSNG01000001.1"/>
</dbReference>
<keyword evidence="3" id="KW-0813">Transport</keyword>
<evidence type="ECO:0000256" key="5">
    <source>
        <dbReference type="ARBA" id="ARBA00022764"/>
    </source>
</evidence>
<comment type="caution">
    <text evidence="7">The sequence shown here is derived from an EMBL/GenBank/DDBJ whole genome shotgun (WGS) entry which is preliminary data.</text>
</comment>
<organism evidence="7 8">
    <name type="scientific">Devosia yakushimensis</name>
    <dbReference type="NCBI Taxonomy" id="470028"/>
    <lineage>
        <taxon>Bacteria</taxon>
        <taxon>Pseudomonadati</taxon>
        <taxon>Pseudomonadota</taxon>
        <taxon>Alphaproteobacteria</taxon>
        <taxon>Hyphomicrobiales</taxon>
        <taxon>Devosiaceae</taxon>
        <taxon>Devosia</taxon>
    </lineage>
</organism>
<name>A0ABQ5UG28_9HYPH</name>
<evidence type="ECO:0000313" key="8">
    <source>
        <dbReference type="Proteomes" id="UP001161406"/>
    </source>
</evidence>
<dbReference type="PANTHER" id="PTHR30368:SF2">
    <property type="entry name" value="SULFATE-BINDING PROTEIN"/>
    <property type="match status" value="1"/>
</dbReference>
<dbReference type="Proteomes" id="UP001161406">
    <property type="component" value="Unassembled WGS sequence"/>
</dbReference>